<comment type="catalytic activity">
    <reaction evidence="4 5">
        <text>5-amino-1-(5-phospho-beta-D-ribosyl)imidazole + hydrogencarbonate + ATP = 5-carboxyamino-1-(5-phospho-D-ribosyl)imidazole + ADP + phosphate + 2 H(+)</text>
        <dbReference type="Rhea" id="RHEA:19317"/>
        <dbReference type="ChEBI" id="CHEBI:15378"/>
        <dbReference type="ChEBI" id="CHEBI:17544"/>
        <dbReference type="ChEBI" id="CHEBI:30616"/>
        <dbReference type="ChEBI" id="CHEBI:43474"/>
        <dbReference type="ChEBI" id="CHEBI:58730"/>
        <dbReference type="ChEBI" id="CHEBI:137981"/>
        <dbReference type="ChEBI" id="CHEBI:456216"/>
        <dbReference type="EC" id="6.3.4.18"/>
    </reaction>
</comment>
<dbReference type="Pfam" id="PF17769">
    <property type="entry name" value="PurK_C"/>
    <property type="match status" value="1"/>
</dbReference>
<comment type="pathway">
    <text evidence="4 5">Purine metabolism; IMP biosynthesis via de novo pathway; 5-amino-1-(5-phospho-D-ribosyl)imidazole-4-carboxylate from 5-amino-1-(5-phospho-D-ribosyl)imidazole (N5-CAIR route): step 1/2.</text>
</comment>
<comment type="subunit">
    <text evidence="4 5">Homodimer.</text>
</comment>
<dbReference type="Pfam" id="PF22660">
    <property type="entry name" value="RS_preATP-grasp-like"/>
    <property type="match status" value="1"/>
</dbReference>
<dbReference type="GO" id="GO:0005524">
    <property type="term" value="F:ATP binding"/>
    <property type="evidence" value="ECO:0007669"/>
    <property type="project" value="UniProtKB-UniRule"/>
</dbReference>
<gene>
    <name evidence="4 5" type="primary">purK</name>
    <name evidence="7" type="ORF">HGP29_02600</name>
</gene>
<dbReference type="SUPFAM" id="SSF56059">
    <property type="entry name" value="Glutathione synthetase ATP-binding domain-like"/>
    <property type="match status" value="1"/>
</dbReference>
<evidence type="ECO:0000256" key="5">
    <source>
        <dbReference type="RuleBase" id="RU361200"/>
    </source>
</evidence>
<organism evidence="7 8">
    <name type="scientific">Flammeovirga agarivorans</name>
    <dbReference type="NCBI Taxonomy" id="2726742"/>
    <lineage>
        <taxon>Bacteria</taxon>
        <taxon>Pseudomonadati</taxon>
        <taxon>Bacteroidota</taxon>
        <taxon>Cytophagia</taxon>
        <taxon>Cytophagales</taxon>
        <taxon>Flammeovirgaceae</taxon>
        <taxon>Flammeovirga</taxon>
    </lineage>
</organism>
<protein>
    <recommendedName>
        <fullName evidence="4 5">N5-carboxyaminoimidazole ribonucleotide synthase</fullName>
        <shortName evidence="4 5">N5-CAIR synthase</shortName>
        <ecNumber evidence="4 5">6.3.4.18</ecNumber>
    </recommendedName>
    <alternativeName>
        <fullName evidence="4 5">5-(carboxyamino)imidazole ribonucleotide synthetase</fullName>
    </alternativeName>
</protein>
<dbReference type="RefSeq" id="WP_168880751.1">
    <property type="nucleotide sequence ID" value="NZ_JABAIL010000001.1"/>
</dbReference>
<feature type="binding site" evidence="4">
    <location>
        <position position="139"/>
    </location>
    <ligand>
        <name>ATP</name>
        <dbReference type="ChEBI" id="CHEBI:30616"/>
    </ligand>
</feature>
<comment type="similarity">
    <text evidence="4 5">Belongs to the PurK/PurT family.</text>
</comment>
<dbReference type="InterPro" id="IPR016185">
    <property type="entry name" value="PreATP-grasp_dom_sf"/>
</dbReference>
<feature type="binding site" evidence="4">
    <location>
        <position position="101"/>
    </location>
    <ligand>
        <name>ATP</name>
        <dbReference type="ChEBI" id="CHEBI:30616"/>
    </ligand>
</feature>
<keyword evidence="4 5" id="KW-0436">Ligase</keyword>
<dbReference type="Gene3D" id="3.30.1490.20">
    <property type="entry name" value="ATP-grasp fold, A domain"/>
    <property type="match status" value="1"/>
</dbReference>
<evidence type="ECO:0000256" key="2">
    <source>
        <dbReference type="ARBA" id="ARBA00022755"/>
    </source>
</evidence>
<dbReference type="SUPFAM" id="SSF52440">
    <property type="entry name" value="PreATP-grasp domain"/>
    <property type="match status" value="1"/>
</dbReference>
<dbReference type="GO" id="GO:0034028">
    <property type="term" value="F:5-(carboxyamino)imidazole ribonucleotide synthase activity"/>
    <property type="evidence" value="ECO:0007669"/>
    <property type="project" value="UniProtKB-UniRule"/>
</dbReference>
<dbReference type="HAMAP" id="MF_01928">
    <property type="entry name" value="PurK"/>
    <property type="match status" value="1"/>
</dbReference>
<dbReference type="EC" id="6.3.4.18" evidence="4 5"/>
<dbReference type="PANTHER" id="PTHR11609">
    <property type="entry name" value="PURINE BIOSYNTHESIS PROTEIN 6/7, PUR6/7"/>
    <property type="match status" value="1"/>
</dbReference>
<evidence type="ECO:0000259" key="6">
    <source>
        <dbReference type="PROSITE" id="PS50975"/>
    </source>
</evidence>
<dbReference type="InterPro" id="IPR005875">
    <property type="entry name" value="PurK"/>
</dbReference>
<dbReference type="GO" id="GO:0005829">
    <property type="term" value="C:cytosol"/>
    <property type="evidence" value="ECO:0007669"/>
    <property type="project" value="TreeGrafter"/>
</dbReference>
<comment type="caution">
    <text evidence="4">Lacks conserved residue(s) required for the propagation of feature annotation.</text>
</comment>
<evidence type="ECO:0000256" key="3">
    <source>
        <dbReference type="ARBA" id="ARBA00022840"/>
    </source>
</evidence>
<evidence type="ECO:0000313" key="8">
    <source>
        <dbReference type="Proteomes" id="UP000585050"/>
    </source>
</evidence>
<proteinExistence type="inferred from homology"/>
<dbReference type="GO" id="GO:0006189">
    <property type="term" value="P:'de novo' IMP biosynthetic process"/>
    <property type="evidence" value="ECO:0007669"/>
    <property type="project" value="UniProtKB-UniRule"/>
</dbReference>
<dbReference type="PROSITE" id="PS50975">
    <property type="entry name" value="ATP_GRASP"/>
    <property type="match status" value="1"/>
</dbReference>
<dbReference type="Gene3D" id="3.40.50.20">
    <property type="match status" value="1"/>
</dbReference>
<dbReference type="InterPro" id="IPR013815">
    <property type="entry name" value="ATP_grasp_subdomain_1"/>
</dbReference>
<feature type="binding site" evidence="4">
    <location>
        <position position="178"/>
    </location>
    <ligand>
        <name>ATP</name>
        <dbReference type="ChEBI" id="CHEBI:30616"/>
    </ligand>
</feature>
<dbReference type="PANTHER" id="PTHR11609:SF5">
    <property type="entry name" value="PHOSPHORIBOSYLAMINOIMIDAZOLE CARBOXYLASE"/>
    <property type="match status" value="1"/>
</dbReference>
<dbReference type="GO" id="GO:0004638">
    <property type="term" value="F:phosphoribosylaminoimidazole carboxylase activity"/>
    <property type="evidence" value="ECO:0007669"/>
    <property type="project" value="InterPro"/>
</dbReference>
<name>A0A7X8SGZ6_9BACT</name>
<feature type="binding site" evidence="4">
    <location>
        <begin position="170"/>
        <end position="173"/>
    </location>
    <ligand>
        <name>ATP</name>
        <dbReference type="ChEBI" id="CHEBI:30616"/>
    </ligand>
</feature>
<feature type="binding site" evidence="4">
    <location>
        <begin position="256"/>
        <end position="257"/>
    </location>
    <ligand>
        <name>ATP</name>
        <dbReference type="ChEBI" id="CHEBI:30616"/>
    </ligand>
</feature>
<keyword evidence="2 4" id="KW-0658">Purine biosynthesis</keyword>
<evidence type="ECO:0000256" key="4">
    <source>
        <dbReference type="HAMAP-Rule" id="MF_01928"/>
    </source>
</evidence>
<accession>A0A7X8SGZ6</accession>
<dbReference type="NCBIfam" id="TIGR01161">
    <property type="entry name" value="purK"/>
    <property type="match status" value="1"/>
</dbReference>
<dbReference type="NCBIfam" id="NF004679">
    <property type="entry name" value="PRK06019.1-5"/>
    <property type="match status" value="1"/>
</dbReference>
<dbReference type="InterPro" id="IPR040686">
    <property type="entry name" value="PurK_C"/>
</dbReference>
<evidence type="ECO:0000313" key="7">
    <source>
        <dbReference type="EMBL" id="NLR90073.1"/>
    </source>
</evidence>
<dbReference type="AlphaFoldDB" id="A0A7X8SGZ6"/>
<dbReference type="EMBL" id="JABAIL010000001">
    <property type="protein sequence ID" value="NLR90073.1"/>
    <property type="molecule type" value="Genomic_DNA"/>
</dbReference>
<comment type="caution">
    <text evidence="7">The sequence shown here is derived from an EMBL/GenBank/DDBJ whole genome shotgun (WGS) entry which is preliminary data.</text>
</comment>
<reference evidence="7 8" key="1">
    <citation type="submission" date="2020-04" db="EMBL/GenBank/DDBJ databases">
        <title>Flammeovirga sp. SR4, a novel species isolated from seawater.</title>
        <authorList>
            <person name="Wang X."/>
        </authorList>
    </citation>
    <scope>NUCLEOTIDE SEQUENCE [LARGE SCALE GENOMIC DNA]</scope>
    <source>
        <strain evidence="7 8">SR4</strain>
    </source>
</reference>
<dbReference type="InterPro" id="IPR003135">
    <property type="entry name" value="ATP-grasp_carboxylate-amine"/>
</dbReference>
<dbReference type="Proteomes" id="UP000585050">
    <property type="component" value="Unassembled WGS sequence"/>
</dbReference>
<keyword evidence="3 4" id="KW-0067">ATP-binding</keyword>
<sequence length="372" mass="41387">MKKIGVLGGGQLGRMMIQSAMNLNIHVKTLDPDPNAPCKAVAHEFVVGSLNDYDTILEFAKDVDIVTIEIENVNTDALLEIQKQGTPVFPKPEHIALIQDKRVQKQFYQENNIPTSPFVLVENKEELVKHKDLLPAVMKIGKGGYDGRGVQVMRTETDFEKGFDGPSVFEKMVDIDKEISIIAARNEKGEINTFPAVEVVYHESNLVDYLLSPATISKEIEDKATEIAIDLVKKLDFIGLLAIEFFVDQEGNVIVNEVAPRTHNSGHQTIEGNITSQFDQHIRAVANLPLGDTARRSPSAMVNVLGEKGYTGVAKYEGVDEVLSISGVYIHLYDKQMTKPERKMGHITIIAETKEQLLEKVDLVKKHFKVIA</sequence>
<dbReference type="GO" id="GO:0046872">
    <property type="term" value="F:metal ion binding"/>
    <property type="evidence" value="ECO:0007669"/>
    <property type="project" value="InterPro"/>
</dbReference>
<dbReference type="SUPFAM" id="SSF51246">
    <property type="entry name" value="Rudiment single hybrid motif"/>
    <property type="match status" value="1"/>
</dbReference>
<feature type="domain" description="ATP-grasp" evidence="6">
    <location>
        <begin position="105"/>
        <end position="286"/>
    </location>
</feature>
<keyword evidence="8" id="KW-1185">Reference proteome</keyword>
<dbReference type="InterPro" id="IPR011761">
    <property type="entry name" value="ATP-grasp"/>
</dbReference>
<keyword evidence="1 4" id="KW-0547">Nucleotide-binding</keyword>
<dbReference type="Gene3D" id="3.30.470.20">
    <property type="entry name" value="ATP-grasp fold, B domain"/>
    <property type="match status" value="1"/>
</dbReference>
<dbReference type="InterPro" id="IPR011054">
    <property type="entry name" value="Rudment_hybrid_motif"/>
</dbReference>
<dbReference type="UniPathway" id="UPA00074">
    <property type="reaction ID" value="UER00942"/>
</dbReference>
<dbReference type="InterPro" id="IPR054350">
    <property type="entry name" value="PurT/PurK_preATP-grasp"/>
</dbReference>
<evidence type="ECO:0000256" key="1">
    <source>
        <dbReference type="ARBA" id="ARBA00022741"/>
    </source>
</evidence>
<comment type="function">
    <text evidence="4">Catalyzes the ATP-dependent conversion of 5-aminoimidazole ribonucleotide (AIR) and HCO(3)(-) to N5-carboxyaminoimidazole ribonucleotide (N5-CAIR).</text>
</comment>
<comment type="function">
    <text evidence="5">Catalyzes the ATP-dependent conversion of 5-aminoimidazole ribonucleotide (AIR) and HCO(3)- to N5-carboxyaminoimidazole ribonucleotide (N5-CAIR).</text>
</comment>
<dbReference type="Pfam" id="PF02222">
    <property type="entry name" value="ATP-grasp"/>
    <property type="match status" value="1"/>
</dbReference>